<evidence type="ECO:0000256" key="4">
    <source>
        <dbReference type="ARBA" id="ARBA00022900"/>
    </source>
</evidence>
<dbReference type="EMBL" id="VTPC01090554">
    <property type="protein sequence ID" value="KAF2883153.1"/>
    <property type="molecule type" value="Genomic_DNA"/>
</dbReference>
<dbReference type="InterPro" id="IPR036201">
    <property type="entry name" value="Pacifastin_dom_sf"/>
</dbReference>
<proteinExistence type="inferred from homology"/>
<evidence type="ECO:0000256" key="1">
    <source>
        <dbReference type="ARBA" id="ARBA00004613"/>
    </source>
</evidence>
<evidence type="ECO:0000313" key="8">
    <source>
        <dbReference type="Proteomes" id="UP000801492"/>
    </source>
</evidence>
<comment type="caution">
    <text evidence="7">The sequence shown here is derived from an EMBL/GenBank/DDBJ whole genome shotgun (WGS) entry which is preliminary data.</text>
</comment>
<gene>
    <name evidence="7" type="ORF">ILUMI_23021</name>
</gene>
<sequence>MLTSDSAQSQKLGTVARCRRSRQSEKQDTTCRPVVCPLPKTGITPDTPVFTVSKIKYAFTLKKKLNIESILDIFKYSHGLRDFMNFKCDPGDRFKYGCNLCTCDESTRREVECRRIKRCIRFYKCTPFTSFESGCLPCTCQMNGWPFCKVERCWTKRLPKVEIQPKSKVNSSLLYFAFS</sequence>
<evidence type="ECO:0000256" key="3">
    <source>
        <dbReference type="ARBA" id="ARBA00022690"/>
    </source>
</evidence>
<accession>A0A8K0G2B2</accession>
<comment type="subcellular location">
    <subcellularLocation>
        <location evidence="1">Secreted</location>
    </subcellularLocation>
</comment>
<evidence type="ECO:0000256" key="5">
    <source>
        <dbReference type="ARBA" id="ARBA00029459"/>
    </source>
</evidence>
<protein>
    <submittedName>
        <fullName evidence="7">Uncharacterized protein</fullName>
    </submittedName>
</protein>
<keyword evidence="4" id="KW-0722">Serine protease inhibitor</keyword>
<feature type="compositionally biased region" description="Polar residues" evidence="6">
    <location>
        <begin position="1"/>
        <end position="12"/>
    </location>
</feature>
<keyword evidence="3" id="KW-0646">Protease inhibitor</keyword>
<keyword evidence="2" id="KW-0964">Secreted</keyword>
<dbReference type="AlphaFoldDB" id="A0A8K0G2B2"/>
<evidence type="ECO:0000256" key="6">
    <source>
        <dbReference type="SAM" id="MobiDB-lite"/>
    </source>
</evidence>
<evidence type="ECO:0000313" key="7">
    <source>
        <dbReference type="EMBL" id="KAF2883153.1"/>
    </source>
</evidence>
<keyword evidence="8" id="KW-1185">Reference proteome</keyword>
<evidence type="ECO:0000256" key="2">
    <source>
        <dbReference type="ARBA" id="ARBA00022525"/>
    </source>
</evidence>
<dbReference type="Proteomes" id="UP000801492">
    <property type="component" value="Unassembled WGS sequence"/>
</dbReference>
<feature type="region of interest" description="Disordered" evidence="6">
    <location>
        <begin position="1"/>
        <end position="21"/>
    </location>
</feature>
<dbReference type="GO" id="GO:0004867">
    <property type="term" value="F:serine-type endopeptidase inhibitor activity"/>
    <property type="evidence" value="ECO:0007669"/>
    <property type="project" value="UniProtKB-KW"/>
</dbReference>
<reference evidence="7" key="1">
    <citation type="submission" date="2019-08" db="EMBL/GenBank/DDBJ databases">
        <title>The genome of the North American firefly Photinus pyralis.</title>
        <authorList>
            <consortium name="Photinus pyralis genome working group"/>
            <person name="Fallon T.R."/>
            <person name="Sander Lower S.E."/>
            <person name="Weng J.-K."/>
        </authorList>
    </citation>
    <scope>NUCLEOTIDE SEQUENCE</scope>
    <source>
        <strain evidence="7">TRF0915ILg1</strain>
        <tissue evidence="7">Whole body</tissue>
    </source>
</reference>
<name>A0A8K0G2B2_IGNLU</name>
<dbReference type="SUPFAM" id="SSF57283">
    <property type="entry name" value="PMP inhibitors"/>
    <property type="match status" value="1"/>
</dbReference>
<comment type="similarity">
    <text evidence="5">Belongs to the protease inhibitor I19 family.</text>
</comment>
<dbReference type="GO" id="GO:0005576">
    <property type="term" value="C:extracellular region"/>
    <property type="evidence" value="ECO:0007669"/>
    <property type="project" value="UniProtKB-SubCell"/>
</dbReference>
<organism evidence="7 8">
    <name type="scientific">Ignelater luminosus</name>
    <name type="common">Cucubano</name>
    <name type="synonym">Pyrophorus luminosus</name>
    <dbReference type="NCBI Taxonomy" id="2038154"/>
    <lineage>
        <taxon>Eukaryota</taxon>
        <taxon>Metazoa</taxon>
        <taxon>Ecdysozoa</taxon>
        <taxon>Arthropoda</taxon>
        <taxon>Hexapoda</taxon>
        <taxon>Insecta</taxon>
        <taxon>Pterygota</taxon>
        <taxon>Neoptera</taxon>
        <taxon>Endopterygota</taxon>
        <taxon>Coleoptera</taxon>
        <taxon>Polyphaga</taxon>
        <taxon>Elateriformia</taxon>
        <taxon>Elateroidea</taxon>
        <taxon>Elateridae</taxon>
        <taxon>Agrypninae</taxon>
        <taxon>Pyrophorini</taxon>
        <taxon>Ignelater</taxon>
    </lineage>
</organism>